<dbReference type="PROSITE" id="PS00108">
    <property type="entry name" value="PROTEIN_KINASE_ST"/>
    <property type="match status" value="1"/>
</dbReference>
<dbReference type="Pfam" id="PF00069">
    <property type="entry name" value="Pkinase"/>
    <property type="match status" value="1"/>
</dbReference>
<dbReference type="WBParaSite" id="nRc.2.0.1.t38457-RA">
    <property type="protein sequence ID" value="nRc.2.0.1.t38457-RA"/>
    <property type="gene ID" value="nRc.2.0.1.g38457"/>
</dbReference>
<dbReference type="OMA" id="ADEAWND"/>
<accession>A0A915KKB7</accession>
<evidence type="ECO:0000256" key="3">
    <source>
        <dbReference type="ARBA" id="ARBA00022679"/>
    </source>
</evidence>
<evidence type="ECO:0000259" key="9">
    <source>
        <dbReference type="PROSITE" id="PS50011"/>
    </source>
</evidence>
<evidence type="ECO:0000256" key="5">
    <source>
        <dbReference type="ARBA" id="ARBA00022777"/>
    </source>
</evidence>
<dbReference type="InterPro" id="IPR036621">
    <property type="entry name" value="Anticodon-bd_dom_sf"/>
</dbReference>
<dbReference type="GO" id="GO:0004821">
    <property type="term" value="F:histidine-tRNA ligase activity"/>
    <property type="evidence" value="ECO:0007669"/>
    <property type="project" value="TreeGrafter"/>
</dbReference>
<reference evidence="11" key="1">
    <citation type="submission" date="2022-11" db="UniProtKB">
        <authorList>
            <consortium name="WormBaseParasite"/>
        </authorList>
    </citation>
    <scope>IDENTIFICATION</scope>
</reference>
<dbReference type="Gene3D" id="1.10.510.10">
    <property type="entry name" value="Transferase(Phosphotransferase) domain 1"/>
    <property type="match status" value="1"/>
</dbReference>
<evidence type="ECO:0000256" key="7">
    <source>
        <dbReference type="ARBA" id="ARBA00047899"/>
    </source>
</evidence>
<dbReference type="GO" id="GO:0005739">
    <property type="term" value="C:mitochondrion"/>
    <property type="evidence" value="ECO:0007669"/>
    <property type="project" value="TreeGrafter"/>
</dbReference>
<dbReference type="Proteomes" id="UP000887565">
    <property type="component" value="Unplaced"/>
</dbReference>
<evidence type="ECO:0000256" key="2">
    <source>
        <dbReference type="ARBA" id="ARBA00022527"/>
    </source>
</evidence>
<evidence type="ECO:0000313" key="11">
    <source>
        <dbReference type="WBParaSite" id="nRc.2.0.1.t38457-RA"/>
    </source>
</evidence>
<dbReference type="SUPFAM" id="SSF55681">
    <property type="entry name" value="Class II aaRS and biotin synthetases"/>
    <property type="match status" value="1"/>
</dbReference>
<protein>
    <recommendedName>
        <fullName evidence="1">non-specific serine/threonine protein kinase</fullName>
        <ecNumber evidence="1">2.7.11.1</ecNumber>
    </recommendedName>
</protein>
<dbReference type="PANTHER" id="PTHR11476:SF7">
    <property type="entry name" value="HISTIDINE--TRNA LIGASE"/>
    <property type="match status" value="1"/>
</dbReference>
<organism evidence="10 11">
    <name type="scientific">Romanomermis culicivorax</name>
    <name type="common">Nematode worm</name>
    <dbReference type="NCBI Taxonomy" id="13658"/>
    <lineage>
        <taxon>Eukaryota</taxon>
        <taxon>Metazoa</taxon>
        <taxon>Ecdysozoa</taxon>
        <taxon>Nematoda</taxon>
        <taxon>Enoplea</taxon>
        <taxon>Dorylaimia</taxon>
        <taxon>Mermithida</taxon>
        <taxon>Mermithoidea</taxon>
        <taxon>Mermithidae</taxon>
        <taxon>Romanomermis</taxon>
    </lineage>
</organism>
<dbReference type="PANTHER" id="PTHR11476">
    <property type="entry name" value="HISTIDYL-TRNA SYNTHETASE"/>
    <property type="match status" value="1"/>
</dbReference>
<comment type="catalytic activity">
    <reaction evidence="8">
        <text>L-seryl-[protein] + ATP = O-phospho-L-seryl-[protein] + ADP + H(+)</text>
        <dbReference type="Rhea" id="RHEA:17989"/>
        <dbReference type="Rhea" id="RHEA-COMP:9863"/>
        <dbReference type="Rhea" id="RHEA-COMP:11604"/>
        <dbReference type="ChEBI" id="CHEBI:15378"/>
        <dbReference type="ChEBI" id="CHEBI:29999"/>
        <dbReference type="ChEBI" id="CHEBI:30616"/>
        <dbReference type="ChEBI" id="CHEBI:83421"/>
        <dbReference type="ChEBI" id="CHEBI:456216"/>
        <dbReference type="EC" id="2.7.11.1"/>
    </reaction>
</comment>
<name>A0A915KKB7_ROMCU</name>
<dbReference type="InterPro" id="IPR008271">
    <property type="entry name" value="Ser/Thr_kinase_AS"/>
</dbReference>
<dbReference type="SUPFAM" id="SSF56112">
    <property type="entry name" value="Protein kinase-like (PK-like)"/>
    <property type="match status" value="1"/>
</dbReference>
<proteinExistence type="predicted"/>
<dbReference type="Pfam" id="PF12745">
    <property type="entry name" value="HGTP_anticodon2"/>
    <property type="match status" value="1"/>
</dbReference>
<dbReference type="InterPro" id="IPR041715">
    <property type="entry name" value="HisRS-like_core"/>
</dbReference>
<keyword evidence="10" id="KW-1185">Reference proteome</keyword>
<dbReference type="InterPro" id="IPR000719">
    <property type="entry name" value="Prot_kinase_dom"/>
</dbReference>
<evidence type="ECO:0000256" key="8">
    <source>
        <dbReference type="ARBA" id="ARBA00048679"/>
    </source>
</evidence>
<dbReference type="PROSITE" id="PS50011">
    <property type="entry name" value="PROTEIN_KINASE_DOM"/>
    <property type="match status" value="1"/>
</dbReference>
<evidence type="ECO:0000256" key="4">
    <source>
        <dbReference type="ARBA" id="ARBA00022741"/>
    </source>
</evidence>
<dbReference type="SMART" id="SM00220">
    <property type="entry name" value="S_TKc"/>
    <property type="match status" value="1"/>
</dbReference>
<evidence type="ECO:0000256" key="1">
    <source>
        <dbReference type="ARBA" id="ARBA00012513"/>
    </source>
</evidence>
<dbReference type="Gene3D" id="3.30.930.10">
    <property type="entry name" value="Bira Bifunctional Protein, Domain 2"/>
    <property type="match status" value="1"/>
</dbReference>
<keyword evidence="3" id="KW-0808">Transferase</keyword>
<dbReference type="GO" id="GO:0003723">
    <property type="term" value="F:RNA binding"/>
    <property type="evidence" value="ECO:0007669"/>
    <property type="project" value="TreeGrafter"/>
</dbReference>
<dbReference type="Gene3D" id="3.40.50.800">
    <property type="entry name" value="Anticodon-binding domain"/>
    <property type="match status" value="1"/>
</dbReference>
<keyword evidence="6" id="KW-0067">ATP-binding</keyword>
<dbReference type="InterPro" id="IPR024435">
    <property type="entry name" value="HisRS-related_dom"/>
</dbReference>
<evidence type="ECO:0000313" key="10">
    <source>
        <dbReference type="Proteomes" id="UP000887565"/>
    </source>
</evidence>
<evidence type="ECO:0000256" key="6">
    <source>
        <dbReference type="ARBA" id="ARBA00022840"/>
    </source>
</evidence>
<keyword evidence="2" id="KW-0723">Serine/threonine-protein kinase</keyword>
<dbReference type="GO" id="GO:0005524">
    <property type="term" value="F:ATP binding"/>
    <property type="evidence" value="ECO:0007669"/>
    <property type="project" value="UniProtKB-KW"/>
</dbReference>
<dbReference type="GO" id="GO:0006427">
    <property type="term" value="P:histidyl-tRNA aminoacylation"/>
    <property type="evidence" value="ECO:0007669"/>
    <property type="project" value="TreeGrafter"/>
</dbReference>
<dbReference type="EC" id="2.7.11.1" evidence="1"/>
<dbReference type="Pfam" id="PF13393">
    <property type="entry name" value="tRNA-synt_His"/>
    <property type="match status" value="1"/>
</dbReference>
<dbReference type="AlphaFoldDB" id="A0A915KKB7"/>
<dbReference type="InterPro" id="IPR045864">
    <property type="entry name" value="aa-tRNA-synth_II/BPL/LPL"/>
</dbReference>
<keyword evidence="4" id="KW-0547">Nucleotide-binding</keyword>
<keyword evidence="5" id="KW-0418">Kinase</keyword>
<dbReference type="GO" id="GO:0004674">
    <property type="term" value="F:protein serine/threonine kinase activity"/>
    <property type="evidence" value="ECO:0007669"/>
    <property type="project" value="UniProtKB-KW"/>
</dbReference>
<dbReference type="GO" id="GO:0032543">
    <property type="term" value="P:mitochondrial translation"/>
    <property type="evidence" value="ECO:0007669"/>
    <property type="project" value="TreeGrafter"/>
</dbReference>
<dbReference type="GO" id="GO:0005829">
    <property type="term" value="C:cytosol"/>
    <property type="evidence" value="ECO:0007669"/>
    <property type="project" value="TreeGrafter"/>
</dbReference>
<sequence length="963" mass="109544">SSHELLGSDYDDIERLAPPPVSDSVEWSVSYSLDCLNRRKTNIDVDDEESSAGSGDDCVQNIAASLGNLFFDPKCRSTSCSDASDLDSIVFAEKDEVQMEFCEKSTLRQAIDDGELFTDVQKTWRLFREICEGLTYIHRKGCIHRDLKPVNIFLDSNDHAKIGDFGLATHGLTYYNQATNADFAPIAMSADFLNDSNEAAKIEFTTMIGTALYISPELSTGGKKLYTQHVDIYSLGVILFEMFYRPLGTGMERVKILSELRLPEIRIPDDFGRQCPSTKNLVKLLQWMLQHEAEKRPLADELLHSELLPPVEMQKNDFELAINNTLSRTQTRQYRWLINAIMEQKPSTVQDYVYDDDIYPKIFSVKSTLNTRLVANKLKRLFSTHGIVEVDTPLLLPKNKVLAENLESRVDLMDESGLVLHLPYDLRIPFGRYVIRCDIAHLKRYCIGTVYRHPGRLESHPRQITECALDFVTSPNCCPASTAEILSILSDIVYEFPALQEKNYSIRINHTSITKAIIMHFGVHEKEKCRKIMHIVSDFASNKLSKQRRDQKLQSEMKLSDKSMSGFLDLLDTEDHLCKLSSKLRIISKKNQAEACSLCRDALHELEVVVNLCESLEVRLPIVVCPRLLFALHEYKGIVYQVSYDQKLKRPGRTQFKANILAAGGRYDRLLKKFRKSIPGKPSSLQSMVSAVGVSIAFDTIVNMIGSFRYCQYDVLICSVGRKLLLKEKLSLAKSLWAMNVKTDFIQEPVANLEDLQEYCRKNGVEYLIIFKDGELNAVRVKNFGEEKMIEKKLNALDVPSYLQDKLACLTLRNDISEGSYLPQARMHLDSTGSISVQCASVANLSNVNVHFATTEKLTIPSKKRYEFQMSAAIGSVIRRFSSRETLDVILTNLPASVLQYFIGTIDLSSEINYQKSTKEITVKFNKQKQSILLLIDEIWKWKLENGIILLYSYLDDFYKVLL</sequence>
<dbReference type="InterPro" id="IPR011009">
    <property type="entry name" value="Kinase-like_dom_sf"/>
</dbReference>
<comment type="catalytic activity">
    <reaction evidence="7">
        <text>L-threonyl-[protein] + ATP = O-phospho-L-threonyl-[protein] + ADP + H(+)</text>
        <dbReference type="Rhea" id="RHEA:46608"/>
        <dbReference type="Rhea" id="RHEA-COMP:11060"/>
        <dbReference type="Rhea" id="RHEA-COMP:11605"/>
        <dbReference type="ChEBI" id="CHEBI:15378"/>
        <dbReference type="ChEBI" id="CHEBI:30013"/>
        <dbReference type="ChEBI" id="CHEBI:30616"/>
        <dbReference type="ChEBI" id="CHEBI:61977"/>
        <dbReference type="ChEBI" id="CHEBI:456216"/>
        <dbReference type="EC" id="2.7.11.1"/>
    </reaction>
</comment>
<feature type="domain" description="Protein kinase" evidence="9">
    <location>
        <begin position="1"/>
        <end position="308"/>
    </location>
</feature>